<dbReference type="Pfam" id="PF02453">
    <property type="entry name" value="Reticulon"/>
    <property type="match status" value="1"/>
</dbReference>
<keyword evidence="2 6" id="KW-0812">Transmembrane</keyword>
<comment type="caution">
    <text evidence="8">The sequence shown here is derived from an EMBL/GenBank/DDBJ whole genome shotgun (WGS) entry which is preliminary data.</text>
</comment>
<evidence type="ECO:0000256" key="3">
    <source>
        <dbReference type="ARBA" id="ARBA00022824"/>
    </source>
</evidence>
<evidence type="ECO:0000256" key="1">
    <source>
        <dbReference type="ARBA" id="ARBA00004477"/>
    </source>
</evidence>
<dbReference type="GO" id="GO:0009617">
    <property type="term" value="P:response to bacterium"/>
    <property type="evidence" value="ECO:0007669"/>
    <property type="project" value="InterPro"/>
</dbReference>
<evidence type="ECO:0000256" key="2">
    <source>
        <dbReference type="ARBA" id="ARBA00022692"/>
    </source>
</evidence>
<evidence type="ECO:0000256" key="4">
    <source>
        <dbReference type="ARBA" id="ARBA00022989"/>
    </source>
</evidence>
<organism evidence="8 9">
    <name type="scientific">Trypanosoma equiperdum</name>
    <dbReference type="NCBI Taxonomy" id="5694"/>
    <lineage>
        <taxon>Eukaryota</taxon>
        <taxon>Discoba</taxon>
        <taxon>Euglenozoa</taxon>
        <taxon>Kinetoplastea</taxon>
        <taxon>Metakinetoplastina</taxon>
        <taxon>Trypanosomatida</taxon>
        <taxon>Trypanosomatidae</taxon>
        <taxon>Trypanosoma</taxon>
    </lineage>
</organism>
<keyword evidence="9" id="KW-1185">Reference proteome</keyword>
<feature type="transmembrane region" description="Helical" evidence="6">
    <location>
        <begin position="25"/>
        <end position="43"/>
    </location>
</feature>
<dbReference type="VEuPathDB" id="TriTrypDB:TEOVI_000670400"/>
<feature type="transmembrane region" description="Helical" evidence="6">
    <location>
        <begin position="50"/>
        <end position="71"/>
    </location>
</feature>
<dbReference type="GO" id="GO:0005789">
    <property type="term" value="C:endoplasmic reticulum membrane"/>
    <property type="evidence" value="ECO:0007669"/>
    <property type="project" value="UniProtKB-SubCell"/>
</dbReference>
<proteinExistence type="predicted"/>
<dbReference type="GeneID" id="92380638"/>
<dbReference type="RefSeq" id="XP_067079333.1">
    <property type="nucleotide sequence ID" value="XM_067223232.1"/>
</dbReference>
<dbReference type="Proteomes" id="UP000195570">
    <property type="component" value="Unassembled WGS sequence"/>
</dbReference>
<comment type="subcellular location">
    <subcellularLocation>
        <location evidence="1 6">Endoplasmic reticulum membrane</location>
        <topology evidence="1 6">Multi-pass membrane protein</topology>
    </subcellularLocation>
</comment>
<dbReference type="EMBL" id="CZPT02000895">
    <property type="protein sequence ID" value="SCU68117.1"/>
    <property type="molecule type" value="Genomic_DNA"/>
</dbReference>
<gene>
    <name evidence="8" type="ORF">TEOVI_000670400</name>
</gene>
<dbReference type="InterPro" id="IPR003388">
    <property type="entry name" value="Reticulon"/>
</dbReference>
<protein>
    <recommendedName>
        <fullName evidence="6">Reticulon-like protein</fullName>
    </recommendedName>
</protein>
<name>A0A1G4I7V8_TRYEQ</name>
<feature type="domain" description="Reticulon" evidence="7">
    <location>
        <begin position="14"/>
        <end position="186"/>
    </location>
</feature>
<dbReference type="PROSITE" id="PS50845">
    <property type="entry name" value="RETICULON"/>
    <property type="match status" value="1"/>
</dbReference>
<sequence length="186" mass="21071">MSCFLCNQLKGLTPWEVLSWHRPTATGSLFAVLLSTILFFWYMKYTVVTFLCRLLQVLFAAMPLMGFMKWGTYTNDDIQMMVDRFADCFAPYAVLVLQKIYDLVTWRDRKQSGAIAALTVVLAIVGNYFSDMAVLGLIVTLLFTAPVVYEKNKEVIDNATADIMAMAEEHLGALRTKVDQLTKKNN</sequence>
<feature type="transmembrane region" description="Helical" evidence="6">
    <location>
        <begin position="114"/>
        <end position="143"/>
    </location>
</feature>
<dbReference type="AlphaFoldDB" id="A0A1G4I7V8"/>
<accession>A0A1G4I7V8</accession>
<evidence type="ECO:0000259" key="7">
    <source>
        <dbReference type="PROSITE" id="PS50845"/>
    </source>
</evidence>
<evidence type="ECO:0000313" key="9">
    <source>
        <dbReference type="Proteomes" id="UP000195570"/>
    </source>
</evidence>
<keyword evidence="4 6" id="KW-1133">Transmembrane helix</keyword>
<dbReference type="InterPro" id="IPR045064">
    <property type="entry name" value="Reticulon-like"/>
</dbReference>
<keyword evidence="3 6" id="KW-0256">Endoplasmic reticulum</keyword>
<reference evidence="8" key="1">
    <citation type="submission" date="2016-09" db="EMBL/GenBank/DDBJ databases">
        <authorList>
            <person name="Hebert L."/>
            <person name="Moumen B."/>
        </authorList>
    </citation>
    <scope>NUCLEOTIDE SEQUENCE [LARGE SCALE GENOMIC DNA]</scope>
    <source>
        <strain evidence="8">OVI</strain>
    </source>
</reference>
<keyword evidence="5 6" id="KW-0472">Membrane</keyword>
<evidence type="ECO:0000313" key="8">
    <source>
        <dbReference type="EMBL" id="SCU68117.1"/>
    </source>
</evidence>
<evidence type="ECO:0000256" key="5">
    <source>
        <dbReference type="ARBA" id="ARBA00023136"/>
    </source>
</evidence>
<dbReference type="PANTHER" id="PTHR10994:SF193">
    <property type="entry name" value="RETICULON-LIKE PROTEIN"/>
    <property type="match status" value="1"/>
</dbReference>
<dbReference type="PANTHER" id="PTHR10994">
    <property type="entry name" value="RETICULON"/>
    <property type="match status" value="1"/>
</dbReference>
<evidence type="ECO:0000256" key="6">
    <source>
        <dbReference type="RuleBase" id="RU363132"/>
    </source>
</evidence>